<feature type="region of interest" description="Disordered" evidence="1">
    <location>
        <begin position="103"/>
        <end position="209"/>
    </location>
</feature>
<keyword evidence="3" id="KW-1185">Reference proteome</keyword>
<protein>
    <submittedName>
        <fullName evidence="2">Uncharacterized protein</fullName>
    </submittedName>
</protein>
<dbReference type="EMBL" id="OUUW01000001">
    <property type="protein sequence ID" value="SPP72771.1"/>
    <property type="molecule type" value="Genomic_DNA"/>
</dbReference>
<dbReference type="OMA" id="PAYPRDY"/>
<evidence type="ECO:0000313" key="3">
    <source>
        <dbReference type="Proteomes" id="UP000268350"/>
    </source>
</evidence>
<feature type="compositionally biased region" description="Basic and acidic residues" evidence="1">
    <location>
        <begin position="192"/>
        <end position="208"/>
    </location>
</feature>
<gene>
    <name evidence="2" type="ORF">DGUA_6G000151</name>
</gene>
<feature type="compositionally biased region" description="Basic and acidic residues" evidence="1">
    <location>
        <begin position="155"/>
        <end position="178"/>
    </location>
</feature>
<evidence type="ECO:0000256" key="1">
    <source>
        <dbReference type="SAM" id="MobiDB-lite"/>
    </source>
</evidence>
<feature type="compositionally biased region" description="Low complexity" evidence="1">
    <location>
        <begin position="135"/>
        <end position="144"/>
    </location>
</feature>
<proteinExistence type="predicted"/>
<accession>A0A3B0JJJ5</accession>
<sequence length="405" mass="47859">MNCTLKVARGLNYCWRRLPQPLNLPDQVRLLSHRRFDWRNYNPESPSELRSQQHRFDDPGMGEYMEQPMASSERRGPVWEPRRRTIMQDPEEHQRRQMMIIEENKRRWTRGGGTRRNAQAPAVSKPDLIYDADRQNQQPRQPSQPRRKGKNPNRAAKDYSRKRMSQRKGELKRQDRELRKSRRGYNLPGSDTRAEVRDEDMTMSRQEEAYEPYGSSEWLRKREDAEEAKYWHSWNTCPGQRCDENLDSEEDHIPSGPRTSPSGYYESRRSFHHMRLPSIRSPHYQVVANRLVKRRKPIGIEKRCRLFMQQQAEEELEDEPVLEDKTPQVVLRKRSEDAKLERTVKPPRLDMTAQRVKREPAPVCSFSEQLNISSPSNGCACGTGSSLYEKWCHHARLYKGFKRGG</sequence>
<feature type="region of interest" description="Disordered" evidence="1">
    <location>
        <begin position="43"/>
        <end position="62"/>
    </location>
</feature>
<feature type="region of interest" description="Disordered" evidence="1">
    <location>
        <begin position="245"/>
        <end position="265"/>
    </location>
</feature>
<evidence type="ECO:0000313" key="2">
    <source>
        <dbReference type="EMBL" id="SPP72771.1"/>
    </source>
</evidence>
<dbReference type="Proteomes" id="UP000268350">
    <property type="component" value="Unassembled WGS sequence"/>
</dbReference>
<organism evidence="2 3">
    <name type="scientific">Drosophila guanche</name>
    <name type="common">Fruit fly</name>
    <dbReference type="NCBI Taxonomy" id="7266"/>
    <lineage>
        <taxon>Eukaryota</taxon>
        <taxon>Metazoa</taxon>
        <taxon>Ecdysozoa</taxon>
        <taxon>Arthropoda</taxon>
        <taxon>Hexapoda</taxon>
        <taxon>Insecta</taxon>
        <taxon>Pterygota</taxon>
        <taxon>Neoptera</taxon>
        <taxon>Endopterygota</taxon>
        <taxon>Diptera</taxon>
        <taxon>Brachycera</taxon>
        <taxon>Muscomorpha</taxon>
        <taxon>Ephydroidea</taxon>
        <taxon>Drosophilidae</taxon>
        <taxon>Drosophila</taxon>
        <taxon>Sophophora</taxon>
    </lineage>
</organism>
<reference evidence="3" key="1">
    <citation type="submission" date="2018-01" db="EMBL/GenBank/DDBJ databases">
        <authorList>
            <person name="Alioto T."/>
            <person name="Alioto T."/>
        </authorList>
    </citation>
    <scope>NUCLEOTIDE SEQUENCE [LARGE SCALE GENOMIC DNA]</scope>
</reference>
<dbReference type="STRING" id="7266.A0A3B0JJJ5"/>
<name>A0A3B0JJJ5_DROGU</name>
<dbReference type="OrthoDB" id="7865559at2759"/>
<dbReference type="AlphaFoldDB" id="A0A3B0JJJ5"/>